<accession>A0A369CJP1</accession>
<protein>
    <submittedName>
        <fullName evidence="3">Copper chaperone CopZ</fullName>
    </submittedName>
</protein>
<dbReference type="PROSITE" id="PS01047">
    <property type="entry name" value="HMA_1"/>
    <property type="match status" value="1"/>
</dbReference>
<organism evidence="3 4">
    <name type="scientific">Thioalbus denitrificans</name>
    <dbReference type="NCBI Taxonomy" id="547122"/>
    <lineage>
        <taxon>Bacteria</taxon>
        <taxon>Pseudomonadati</taxon>
        <taxon>Pseudomonadota</taxon>
        <taxon>Gammaproteobacteria</taxon>
        <taxon>Chromatiales</taxon>
        <taxon>Ectothiorhodospiraceae</taxon>
        <taxon>Thioalbus</taxon>
    </lineage>
</organism>
<keyword evidence="1" id="KW-0479">Metal-binding</keyword>
<evidence type="ECO:0000313" key="4">
    <source>
        <dbReference type="Proteomes" id="UP000252707"/>
    </source>
</evidence>
<dbReference type="GO" id="GO:0046872">
    <property type="term" value="F:metal ion binding"/>
    <property type="evidence" value="ECO:0007669"/>
    <property type="project" value="UniProtKB-KW"/>
</dbReference>
<dbReference type="Pfam" id="PF00403">
    <property type="entry name" value="HMA"/>
    <property type="match status" value="1"/>
</dbReference>
<dbReference type="PROSITE" id="PS50846">
    <property type="entry name" value="HMA_2"/>
    <property type="match status" value="1"/>
</dbReference>
<dbReference type="Proteomes" id="UP000252707">
    <property type="component" value="Unassembled WGS sequence"/>
</dbReference>
<evidence type="ECO:0000259" key="2">
    <source>
        <dbReference type="PROSITE" id="PS50846"/>
    </source>
</evidence>
<dbReference type="CDD" id="cd00371">
    <property type="entry name" value="HMA"/>
    <property type="match status" value="1"/>
</dbReference>
<comment type="caution">
    <text evidence="3">The sequence shown here is derived from an EMBL/GenBank/DDBJ whole genome shotgun (WGS) entry which is preliminary data.</text>
</comment>
<dbReference type="InterPro" id="IPR006121">
    <property type="entry name" value="HMA_dom"/>
</dbReference>
<keyword evidence="4" id="KW-1185">Reference proteome</keyword>
<dbReference type="InterPro" id="IPR017969">
    <property type="entry name" value="Heavy-metal-associated_CS"/>
</dbReference>
<dbReference type="InterPro" id="IPR036163">
    <property type="entry name" value="HMA_dom_sf"/>
</dbReference>
<evidence type="ECO:0000256" key="1">
    <source>
        <dbReference type="ARBA" id="ARBA00022723"/>
    </source>
</evidence>
<gene>
    <name evidence="3" type="ORF">DFQ59_101596</name>
</gene>
<sequence>MPLNSDQAIHRLLFQIQPGVEHANLFPEDNPMEISIAVDNIKCGGCANSIRKKLQERYSLAEVTVDVEQGMVQVSAENDIRAELVAALREIGYPERGSVTGVDSLKAKAKSFVSCAVGRMDR</sequence>
<name>A0A369CJP1_9GAMM</name>
<dbReference type="Gene3D" id="3.30.70.100">
    <property type="match status" value="1"/>
</dbReference>
<feature type="domain" description="HMA" evidence="2">
    <location>
        <begin position="32"/>
        <end position="96"/>
    </location>
</feature>
<evidence type="ECO:0000313" key="3">
    <source>
        <dbReference type="EMBL" id="RCX33295.1"/>
    </source>
</evidence>
<dbReference type="AlphaFoldDB" id="A0A369CJP1"/>
<dbReference type="EMBL" id="QPJY01000001">
    <property type="protein sequence ID" value="RCX33295.1"/>
    <property type="molecule type" value="Genomic_DNA"/>
</dbReference>
<proteinExistence type="predicted"/>
<dbReference type="SUPFAM" id="SSF55008">
    <property type="entry name" value="HMA, heavy metal-associated domain"/>
    <property type="match status" value="1"/>
</dbReference>
<reference evidence="3 4" key="1">
    <citation type="submission" date="2018-07" db="EMBL/GenBank/DDBJ databases">
        <title>Genomic Encyclopedia of Type Strains, Phase IV (KMG-IV): sequencing the most valuable type-strain genomes for metagenomic binning, comparative biology and taxonomic classification.</title>
        <authorList>
            <person name="Goeker M."/>
        </authorList>
    </citation>
    <scope>NUCLEOTIDE SEQUENCE [LARGE SCALE GENOMIC DNA]</scope>
    <source>
        <strain evidence="3 4">DSM 26407</strain>
    </source>
</reference>